<name>A0ABY3RC80_9BRAD</name>
<evidence type="ECO:0000313" key="1">
    <source>
        <dbReference type="EMBL" id="UFZ04406.1"/>
    </source>
</evidence>
<dbReference type="GO" id="GO:0008168">
    <property type="term" value="F:methyltransferase activity"/>
    <property type="evidence" value="ECO:0007669"/>
    <property type="project" value="UniProtKB-KW"/>
</dbReference>
<sequence length="325" mass="35698">MLNPLKNTLATSLPPDVVYWMRSVKRAIMSEPPLPWPYGQGTTPEGQDKSPAEAIAAPSDDAVDDGRLVQDIALEKYKSRQLPSPGAYYTYADVLILPAQEIAKTLTLCVQYINSAHVNGDVAEFGTMGGFSARAIATSMVFDLQRQPLGKTASGENPFRILRLFDSFEGLPEITSPIDQAAPHVISGAWAKGGCKVLAAPELREQIGKILPPHRFQLYEGWFADTVKTLPPETRFAMIHFDGDLYQSMMDALVPLFQRGMISTGAIICFDDWNANRAIPTTGERQAWKELVEMFGIEASNCGDYSVGGTRFIIHAYRGIPADPE</sequence>
<evidence type="ECO:0000313" key="2">
    <source>
        <dbReference type="Proteomes" id="UP001431010"/>
    </source>
</evidence>
<dbReference type="EMBL" id="CP088156">
    <property type="protein sequence ID" value="UFZ04406.1"/>
    <property type="molecule type" value="Genomic_DNA"/>
</dbReference>
<dbReference type="Pfam" id="PF05711">
    <property type="entry name" value="TylF"/>
    <property type="match status" value="1"/>
</dbReference>
<dbReference type="Gene3D" id="3.40.50.150">
    <property type="entry name" value="Vaccinia Virus protein VP39"/>
    <property type="match status" value="1"/>
</dbReference>
<dbReference type="InterPro" id="IPR029063">
    <property type="entry name" value="SAM-dependent_MTases_sf"/>
</dbReference>
<dbReference type="InterPro" id="IPR008884">
    <property type="entry name" value="TylF_MeTrfase"/>
</dbReference>
<protein>
    <submittedName>
        <fullName evidence="1">TylF/MycF family methyltransferase</fullName>
    </submittedName>
</protein>
<dbReference type="Proteomes" id="UP001431010">
    <property type="component" value="Chromosome"/>
</dbReference>
<dbReference type="PANTHER" id="PTHR40036">
    <property type="entry name" value="MACROCIN O-METHYLTRANSFERASE"/>
    <property type="match status" value="1"/>
</dbReference>
<organism evidence="1 2">
    <name type="scientific">Bradyrhizobium ontarionense</name>
    <dbReference type="NCBI Taxonomy" id="2898149"/>
    <lineage>
        <taxon>Bacteria</taxon>
        <taxon>Pseudomonadati</taxon>
        <taxon>Pseudomonadota</taxon>
        <taxon>Alphaproteobacteria</taxon>
        <taxon>Hyphomicrobiales</taxon>
        <taxon>Nitrobacteraceae</taxon>
        <taxon>Bradyrhizobium</taxon>
    </lineage>
</organism>
<keyword evidence="1" id="KW-0489">Methyltransferase</keyword>
<proteinExistence type="predicted"/>
<accession>A0ABY3RC80</accession>
<reference evidence="1" key="1">
    <citation type="journal article" date="2024" name="Antonie Van Leeuwenhoek">
        <title>Bradyrhizobium ontarionense sp. nov., a novel bacterial symbiont isolated from Aeschynomene indica (Indian jointvetch), harbours photosynthesis, nitrogen fixation and nitrous oxide (N2O) reductase genes.</title>
        <authorList>
            <person name="Bromfield E.S.P."/>
            <person name="Cloutier S."/>
        </authorList>
    </citation>
    <scope>NUCLEOTIDE SEQUENCE</scope>
    <source>
        <strain evidence="1">A19</strain>
    </source>
</reference>
<gene>
    <name evidence="1" type="ORF">LQG66_35365</name>
</gene>
<keyword evidence="2" id="KW-1185">Reference proteome</keyword>
<dbReference type="PANTHER" id="PTHR40036:SF1">
    <property type="entry name" value="MACROCIN O-METHYLTRANSFERASE"/>
    <property type="match status" value="1"/>
</dbReference>
<dbReference type="GO" id="GO:0032259">
    <property type="term" value="P:methylation"/>
    <property type="evidence" value="ECO:0007669"/>
    <property type="project" value="UniProtKB-KW"/>
</dbReference>
<keyword evidence="1" id="KW-0808">Transferase</keyword>
<dbReference type="RefSeq" id="WP_231320685.1">
    <property type="nucleotide sequence ID" value="NZ_CP088156.1"/>
</dbReference>